<dbReference type="SMART" id="SM00408">
    <property type="entry name" value="IGc2"/>
    <property type="match status" value="3"/>
</dbReference>
<evidence type="ECO:0000256" key="4">
    <source>
        <dbReference type="ARBA" id="ARBA00023180"/>
    </source>
</evidence>
<evidence type="ECO:0000256" key="1">
    <source>
        <dbReference type="ARBA" id="ARBA00004479"/>
    </source>
</evidence>
<protein>
    <recommendedName>
        <fullName evidence="6">Ig-like domain-containing protein</fullName>
    </recommendedName>
</protein>
<dbReference type="Gene3D" id="2.60.40.10">
    <property type="entry name" value="Immunoglobulins"/>
    <property type="match status" value="3"/>
</dbReference>
<dbReference type="GO" id="GO:0005886">
    <property type="term" value="C:plasma membrane"/>
    <property type="evidence" value="ECO:0007669"/>
    <property type="project" value="TreeGrafter"/>
</dbReference>
<keyword evidence="4" id="KW-0325">Glycoprotein</keyword>
<dbReference type="InterPro" id="IPR013151">
    <property type="entry name" value="Immunoglobulin_dom"/>
</dbReference>
<dbReference type="EnsemblMetazoa" id="Aqu2.1.02926_001">
    <property type="protein sequence ID" value="Aqu2.1.02926_001"/>
    <property type="gene ID" value="Aqu2.1.02926"/>
</dbReference>
<dbReference type="PANTHER" id="PTHR11640">
    <property type="entry name" value="NEPHRIN"/>
    <property type="match status" value="1"/>
</dbReference>
<organism evidence="7">
    <name type="scientific">Amphimedon queenslandica</name>
    <name type="common">Sponge</name>
    <dbReference type="NCBI Taxonomy" id="400682"/>
    <lineage>
        <taxon>Eukaryota</taxon>
        <taxon>Metazoa</taxon>
        <taxon>Porifera</taxon>
        <taxon>Demospongiae</taxon>
        <taxon>Heteroscleromorpha</taxon>
        <taxon>Haplosclerida</taxon>
        <taxon>Niphatidae</taxon>
        <taxon>Amphimedon</taxon>
    </lineage>
</organism>
<evidence type="ECO:0000256" key="2">
    <source>
        <dbReference type="ARBA" id="ARBA00023136"/>
    </source>
</evidence>
<evidence type="ECO:0000256" key="3">
    <source>
        <dbReference type="ARBA" id="ARBA00023157"/>
    </source>
</evidence>
<dbReference type="InterPro" id="IPR003598">
    <property type="entry name" value="Ig_sub2"/>
</dbReference>
<feature type="domain" description="Ig-like" evidence="6">
    <location>
        <begin position="269"/>
        <end position="374"/>
    </location>
</feature>
<dbReference type="InterPro" id="IPR003599">
    <property type="entry name" value="Ig_sub"/>
</dbReference>
<dbReference type="GO" id="GO:0098609">
    <property type="term" value="P:cell-cell adhesion"/>
    <property type="evidence" value="ECO:0007669"/>
    <property type="project" value="TreeGrafter"/>
</dbReference>
<accession>A0A1X7SLB7</accession>
<evidence type="ECO:0000259" key="6">
    <source>
        <dbReference type="PROSITE" id="PS50835"/>
    </source>
</evidence>
<dbReference type="GO" id="GO:0050839">
    <property type="term" value="F:cell adhesion molecule binding"/>
    <property type="evidence" value="ECO:0007669"/>
    <property type="project" value="TreeGrafter"/>
</dbReference>
<dbReference type="OrthoDB" id="10028801at2759"/>
<dbReference type="SUPFAM" id="SSF48726">
    <property type="entry name" value="Immunoglobulin"/>
    <property type="match status" value="3"/>
</dbReference>
<dbReference type="InterPro" id="IPR013783">
    <property type="entry name" value="Ig-like_fold"/>
</dbReference>
<evidence type="ECO:0000313" key="7">
    <source>
        <dbReference type="EnsemblMetazoa" id="Aqu2.1.02926_001"/>
    </source>
</evidence>
<proteinExistence type="predicted"/>
<dbReference type="PROSITE" id="PS50835">
    <property type="entry name" value="IG_LIKE"/>
    <property type="match status" value="3"/>
</dbReference>
<dbReference type="InterPro" id="IPR007110">
    <property type="entry name" value="Ig-like_dom"/>
</dbReference>
<dbReference type="InterPro" id="IPR051275">
    <property type="entry name" value="Cell_adhesion_signaling"/>
</dbReference>
<feature type="domain" description="Ig-like" evidence="6">
    <location>
        <begin position="156"/>
        <end position="236"/>
    </location>
</feature>
<dbReference type="InterPro" id="IPR036179">
    <property type="entry name" value="Ig-like_dom_sf"/>
</dbReference>
<sequence length="381" mass="42387">LSDAGEYSCTYYLNSTTNNPYIKPSDFRTGVTKVTVKIPNGNSPSVTQLYSYYNVGDRISLICSVTYPHSPLIDIATNVNIQWLISSNHTLHSYTGINNNTEHTISYTINNVSLSDAGQYTCQYNISSTNHSFVLPSDNMKASTNVFIKIPNDKVPVITLIPHQSVYDAGSDITLSCSVTYPYSSYIDVNTNLTLQWFNSSNHTLSSSTIMNNNNGHTLTYTISNARLSDAGLYTCSFFINTSVSHIVTSDTIMKFIIINIKIPNGIFPYILVHPSKSYYNVNDSITLSCIIHYPTNHLIDVDTTVNIQWLNSSNYTLHSYTGINNNTEHTISYTINDVSLSDAGQYICQYNISSTNHSFVLPSDNMRTSVNVTVIGKLFC</sequence>
<dbReference type="Pfam" id="PF13927">
    <property type="entry name" value="Ig_3"/>
    <property type="match status" value="1"/>
</dbReference>
<dbReference type="InParanoid" id="A0A1X7SLB7"/>
<dbReference type="GO" id="GO:0005911">
    <property type="term" value="C:cell-cell junction"/>
    <property type="evidence" value="ECO:0007669"/>
    <property type="project" value="TreeGrafter"/>
</dbReference>
<dbReference type="Pfam" id="PF00047">
    <property type="entry name" value="ig"/>
    <property type="match status" value="2"/>
</dbReference>
<keyword evidence="5" id="KW-0393">Immunoglobulin domain</keyword>
<dbReference type="PANTHER" id="PTHR11640:SF31">
    <property type="entry name" value="IRREGULAR CHIASM C-ROUGHEST PROTEIN-RELATED"/>
    <property type="match status" value="1"/>
</dbReference>
<dbReference type="AlphaFoldDB" id="A0A1X7SLB7"/>
<keyword evidence="2" id="KW-0472">Membrane</keyword>
<dbReference type="SMART" id="SM00409">
    <property type="entry name" value="IG"/>
    <property type="match status" value="3"/>
</dbReference>
<keyword evidence="3" id="KW-1015">Disulfide bond</keyword>
<name>A0A1X7SLB7_AMPQE</name>
<evidence type="ECO:0000256" key="5">
    <source>
        <dbReference type="ARBA" id="ARBA00023319"/>
    </source>
</evidence>
<feature type="domain" description="Ig-like" evidence="6">
    <location>
        <begin position="44"/>
        <end position="132"/>
    </location>
</feature>
<comment type="subcellular location">
    <subcellularLocation>
        <location evidence="1">Membrane</location>
        <topology evidence="1">Single-pass type I membrane protein</topology>
    </subcellularLocation>
</comment>
<reference evidence="7" key="1">
    <citation type="submission" date="2017-05" db="UniProtKB">
        <authorList>
            <consortium name="EnsemblMetazoa"/>
        </authorList>
    </citation>
    <scope>IDENTIFICATION</scope>
</reference>